<evidence type="ECO:0000256" key="5">
    <source>
        <dbReference type="ARBA" id="ARBA00022839"/>
    </source>
</evidence>
<accession>A0A3M0CPN4</accession>
<dbReference type="Pfam" id="PF12706">
    <property type="entry name" value="Lactamase_B_2"/>
    <property type="match status" value="1"/>
</dbReference>
<keyword evidence="5" id="KW-0269">Exonuclease</keyword>
<dbReference type="SMART" id="SM00849">
    <property type="entry name" value="Lactamase_B"/>
    <property type="match status" value="1"/>
</dbReference>
<keyword evidence="9" id="KW-1185">Reference proteome</keyword>
<evidence type="ECO:0000256" key="3">
    <source>
        <dbReference type="ARBA" id="ARBA00022801"/>
    </source>
</evidence>
<dbReference type="Pfam" id="PF07521">
    <property type="entry name" value="RMMBL"/>
    <property type="match status" value="1"/>
</dbReference>
<keyword evidence="6" id="KW-0694">RNA-binding</keyword>
<comment type="caution">
    <text evidence="8">The sequence shown here is derived from an EMBL/GenBank/DDBJ whole genome shotgun (WGS) entry which is preliminary data.</text>
</comment>
<dbReference type="CDD" id="cd07714">
    <property type="entry name" value="RNaseJ_MBL-fold"/>
    <property type="match status" value="1"/>
</dbReference>
<evidence type="ECO:0000256" key="2">
    <source>
        <dbReference type="ARBA" id="ARBA00022723"/>
    </source>
</evidence>
<dbReference type="Pfam" id="PF22505">
    <property type="entry name" value="RNase_J_b_CASP"/>
    <property type="match status" value="1"/>
</dbReference>
<dbReference type="InterPro" id="IPR042173">
    <property type="entry name" value="RNase_J_2"/>
</dbReference>
<dbReference type="GO" id="GO:0046872">
    <property type="term" value="F:metal ion binding"/>
    <property type="evidence" value="ECO:0007669"/>
    <property type="project" value="UniProtKB-KW"/>
</dbReference>
<dbReference type="OrthoDB" id="9770211at2"/>
<name>A0A3M0CPN4_9PROT</name>
<dbReference type="RefSeq" id="WP_121938159.1">
    <property type="nucleotide sequence ID" value="NZ_REFR01000010.1"/>
</dbReference>
<evidence type="ECO:0000256" key="6">
    <source>
        <dbReference type="ARBA" id="ARBA00022884"/>
    </source>
</evidence>
<dbReference type="SUPFAM" id="SSF56281">
    <property type="entry name" value="Metallo-hydrolase/oxidoreductase"/>
    <property type="match status" value="1"/>
</dbReference>
<dbReference type="InterPro" id="IPR001279">
    <property type="entry name" value="Metallo-B-lactamas"/>
</dbReference>
<dbReference type="Gene3D" id="3.60.15.10">
    <property type="entry name" value="Ribonuclease Z/Hydroxyacylglutathione hydrolase-like"/>
    <property type="match status" value="1"/>
</dbReference>
<feature type="domain" description="Metallo-beta-lactamase" evidence="7">
    <location>
        <begin position="23"/>
        <end position="206"/>
    </location>
</feature>
<sequence length="559" mass="60468">MSYLKPDDNRLLFLPLGGSGEIGMNLNLYGHRGRWLMVDCGMSFADPGTPGIDLIFPDVGFIDEERDTLAAMVLTHGHEDHIGAVAHLWPRLRCPVYATPFTAALVREKLAEAGLADQVTLHEVTPGQRLDIGPFGVTYIPLAHSIAEGHGLAIETGQGTLFHTGDWKLDETPLIGPACPSVPLKALGDKGVLSLVIDSTNVFNAKTSGSEAGVRDALDRLVGGLTGRVVITTFASNVARLATIGAVAKAHDRHLVLMGRSMHRVLKAARETGYLADFPPLVDEEDAASLPPEKLLIACTGCQGEPRAALARIARDEHRHVHLSPGDTVIFSSKIIPGNETTLGSLFNMLALREIDVITEKDAPIHVSGHPGREDLERMFAWIRPKTAIPVHGEARHLRRHAQFASELGVAHALAPRNGQIIDIRPDGLEVVDEAPHGRLALDGRRIVPLDHDSLVERRRLMVQGLVIVSLVIGDDGALAAEPGLSLHGLPTPHGAAPLIDSLIDETEQALDRMDPSGRLSDGRVEEAARIAIRRFCRRDLGKNPVVDVLICRQEDIEF</sequence>
<dbReference type="EMBL" id="REFR01000010">
    <property type="protein sequence ID" value="RMB08829.1"/>
    <property type="molecule type" value="Genomic_DNA"/>
</dbReference>
<evidence type="ECO:0000256" key="4">
    <source>
        <dbReference type="ARBA" id="ARBA00022833"/>
    </source>
</evidence>
<dbReference type="PANTHER" id="PTHR43694">
    <property type="entry name" value="RIBONUCLEASE J"/>
    <property type="match status" value="1"/>
</dbReference>
<proteinExistence type="predicted"/>
<keyword evidence="4" id="KW-0862">Zinc</keyword>
<evidence type="ECO:0000313" key="8">
    <source>
        <dbReference type="EMBL" id="RMB08829.1"/>
    </source>
</evidence>
<dbReference type="Gene3D" id="3.10.20.580">
    <property type="match status" value="1"/>
</dbReference>
<organism evidence="8 9">
    <name type="scientific">Eilatimonas milleporae</name>
    <dbReference type="NCBI Taxonomy" id="911205"/>
    <lineage>
        <taxon>Bacteria</taxon>
        <taxon>Pseudomonadati</taxon>
        <taxon>Pseudomonadota</taxon>
        <taxon>Alphaproteobacteria</taxon>
        <taxon>Kordiimonadales</taxon>
        <taxon>Kordiimonadaceae</taxon>
        <taxon>Eilatimonas</taxon>
    </lineage>
</organism>
<reference evidence="8 9" key="1">
    <citation type="submission" date="2018-10" db="EMBL/GenBank/DDBJ databases">
        <title>Genomic Encyclopedia of Archaeal and Bacterial Type Strains, Phase II (KMG-II): from individual species to whole genera.</title>
        <authorList>
            <person name="Goeker M."/>
        </authorList>
    </citation>
    <scope>NUCLEOTIDE SEQUENCE [LARGE SCALE GENOMIC DNA]</scope>
    <source>
        <strain evidence="8 9">DSM 25217</strain>
    </source>
</reference>
<keyword evidence="3" id="KW-0378">Hydrolase</keyword>
<dbReference type="PANTHER" id="PTHR43694:SF1">
    <property type="entry name" value="RIBONUCLEASE J"/>
    <property type="match status" value="1"/>
</dbReference>
<dbReference type="InterPro" id="IPR036866">
    <property type="entry name" value="RibonucZ/Hydroxyglut_hydro"/>
</dbReference>
<dbReference type="GO" id="GO:0004527">
    <property type="term" value="F:exonuclease activity"/>
    <property type="evidence" value="ECO:0007669"/>
    <property type="project" value="UniProtKB-KW"/>
</dbReference>
<protein>
    <submittedName>
        <fullName evidence="8">Ribonuclease J</fullName>
    </submittedName>
</protein>
<dbReference type="Pfam" id="PF17770">
    <property type="entry name" value="RNase_J_C"/>
    <property type="match status" value="1"/>
</dbReference>
<dbReference type="InterPro" id="IPR041636">
    <property type="entry name" value="RNase_J_C"/>
</dbReference>
<gene>
    <name evidence="8" type="ORF">BXY39_1470</name>
</gene>
<evidence type="ECO:0000259" key="7">
    <source>
        <dbReference type="SMART" id="SM00849"/>
    </source>
</evidence>
<keyword evidence="2" id="KW-0479">Metal-binding</keyword>
<dbReference type="InParanoid" id="A0A3M0CPN4"/>
<dbReference type="GO" id="GO:0003723">
    <property type="term" value="F:RNA binding"/>
    <property type="evidence" value="ECO:0007669"/>
    <property type="project" value="UniProtKB-KW"/>
</dbReference>
<dbReference type="InterPro" id="IPR011108">
    <property type="entry name" value="RMMBL"/>
</dbReference>
<dbReference type="InterPro" id="IPR055132">
    <property type="entry name" value="RNase_J_b_CASP"/>
</dbReference>
<dbReference type="AlphaFoldDB" id="A0A3M0CPN4"/>
<evidence type="ECO:0000313" key="9">
    <source>
        <dbReference type="Proteomes" id="UP000271227"/>
    </source>
</evidence>
<dbReference type="Proteomes" id="UP000271227">
    <property type="component" value="Unassembled WGS sequence"/>
</dbReference>
<keyword evidence="1" id="KW-0540">Nuclease</keyword>
<evidence type="ECO:0000256" key="1">
    <source>
        <dbReference type="ARBA" id="ARBA00022722"/>
    </source>
</evidence>
<dbReference type="Gene3D" id="3.40.50.10710">
    <property type="entry name" value="Metallo-hydrolase/oxidoreductase"/>
    <property type="match status" value="1"/>
</dbReference>